<name>A0ABP7XH08_9FLAO</name>
<keyword evidence="2" id="KW-1185">Reference proteome</keyword>
<dbReference type="Proteomes" id="UP001500459">
    <property type="component" value="Unassembled WGS sequence"/>
</dbReference>
<keyword evidence="1" id="KW-0449">Lipoprotein</keyword>
<dbReference type="InterPro" id="IPR019850">
    <property type="entry name" value="GldD-like"/>
</dbReference>
<dbReference type="EMBL" id="BAABCW010000005">
    <property type="protein sequence ID" value="GAA4116248.1"/>
    <property type="molecule type" value="Genomic_DNA"/>
</dbReference>
<reference evidence="2" key="1">
    <citation type="journal article" date="2019" name="Int. J. Syst. Evol. Microbiol.">
        <title>The Global Catalogue of Microorganisms (GCM) 10K type strain sequencing project: providing services to taxonomists for standard genome sequencing and annotation.</title>
        <authorList>
            <consortium name="The Broad Institute Genomics Platform"/>
            <consortium name="The Broad Institute Genome Sequencing Center for Infectious Disease"/>
            <person name="Wu L."/>
            <person name="Ma J."/>
        </authorList>
    </citation>
    <scope>NUCLEOTIDE SEQUENCE [LARGE SCALE GENOMIC DNA]</scope>
    <source>
        <strain evidence="2">JCM 17106</strain>
    </source>
</reference>
<evidence type="ECO:0000313" key="2">
    <source>
        <dbReference type="Proteomes" id="UP001500459"/>
    </source>
</evidence>
<dbReference type="PROSITE" id="PS51257">
    <property type="entry name" value="PROKAR_LIPOPROTEIN"/>
    <property type="match status" value="1"/>
</dbReference>
<comment type="caution">
    <text evidence="1">The sequence shown here is derived from an EMBL/GenBank/DDBJ whole genome shotgun (WGS) entry which is preliminary data.</text>
</comment>
<gene>
    <name evidence="1" type="primary">gldD</name>
    <name evidence="1" type="ORF">GCM10022393_16770</name>
</gene>
<dbReference type="NCBIfam" id="TIGR03512">
    <property type="entry name" value="GldD_lipo"/>
    <property type="match status" value="1"/>
</dbReference>
<sequence length="190" mass="22227">MKSNVYMFLLGTMCLLLLSCGEEKLPKPRAMLRLNYPAPVYEDLDMDCSYTVKKNKMVQIKNAKYTRPCWYNMYYPDLKATVYLSHYEIKNNLDSLLRDAQNLTMEHHIKADGIKNKEHINEEEKVYGTLYIVSGNAASPYQFYVTDSIKHFVSGSVYFDARPNYDSILPAANYLQNDLMHFMETIQWKN</sequence>
<dbReference type="RefSeq" id="WP_344926410.1">
    <property type="nucleotide sequence ID" value="NZ_BAABCW010000005.1"/>
</dbReference>
<protein>
    <submittedName>
        <fullName evidence="1">Gliding motility lipoprotein GldD</fullName>
    </submittedName>
</protein>
<accession>A0ABP7XH08</accession>
<proteinExistence type="predicted"/>
<evidence type="ECO:0000313" key="1">
    <source>
        <dbReference type="EMBL" id="GAA4116248.1"/>
    </source>
</evidence>
<organism evidence="1 2">
    <name type="scientific">Aquimarina addita</name>
    <dbReference type="NCBI Taxonomy" id="870485"/>
    <lineage>
        <taxon>Bacteria</taxon>
        <taxon>Pseudomonadati</taxon>
        <taxon>Bacteroidota</taxon>
        <taxon>Flavobacteriia</taxon>
        <taxon>Flavobacteriales</taxon>
        <taxon>Flavobacteriaceae</taxon>
        <taxon>Aquimarina</taxon>
    </lineage>
</organism>
<dbReference type="Pfam" id="PF25593">
    <property type="entry name" value="GldD_lipo"/>
    <property type="match status" value="1"/>
</dbReference>